<dbReference type="InterPro" id="IPR032675">
    <property type="entry name" value="LRR_dom_sf"/>
</dbReference>
<dbReference type="SUPFAM" id="SSF52058">
    <property type="entry name" value="L domain-like"/>
    <property type="match status" value="1"/>
</dbReference>
<keyword evidence="3" id="KW-1185">Reference proteome</keyword>
<proteinExistence type="predicted"/>
<evidence type="ECO:0000313" key="3">
    <source>
        <dbReference type="Proteomes" id="UP001470230"/>
    </source>
</evidence>
<dbReference type="PANTHER" id="PTHR45661:SF3">
    <property type="entry name" value="IG-LIKE DOMAIN-CONTAINING PROTEIN"/>
    <property type="match status" value="1"/>
</dbReference>
<protein>
    <recommendedName>
        <fullName evidence="4">Surface antigen BspA-like</fullName>
    </recommendedName>
</protein>
<dbReference type="Gene3D" id="3.80.10.10">
    <property type="entry name" value="Ribonuclease Inhibitor"/>
    <property type="match status" value="3"/>
</dbReference>
<dbReference type="InterPro" id="IPR053139">
    <property type="entry name" value="Surface_bspA-like"/>
</dbReference>
<evidence type="ECO:0000313" key="2">
    <source>
        <dbReference type="EMBL" id="KAK8888926.1"/>
    </source>
</evidence>
<organism evidence="2 3">
    <name type="scientific">Tritrichomonas musculus</name>
    <dbReference type="NCBI Taxonomy" id="1915356"/>
    <lineage>
        <taxon>Eukaryota</taxon>
        <taxon>Metamonada</taxon>
        <taxon>Parabasalia</taxon>
        <taxon>Tritrichomonadida</taxon>
        <taxon>Tritrichomonadidae</taxon>
        <taxon>Tritrichomonas</taxon>
    </lineage>
</organism>
<dbReference type="InterPro" id="IPR026906">
    <property type="entry name" value="LRR_5"/>
</dbReference>
<evidence type="ECO:0008006" key="4">
    <source>
        <dbReference type="Google" id="ProtNLM"/>
    </source>
</evidence>
<dbReference type="EMBL" id="JAPFFF010000173">
    <property type="protein sequence ID" value="KAK8835358.1"/>
    <property type="molecule type" value="Genomic_DNA"/>
</dbReference>
<gene>
    <name evidence="1" type="ORF">M9Y10_012884</name>
    <name evidence="2" type="ORF">M9Y10_033667</name>
</gene>
<evidence type="ECO:0000313" key="1">
    <source>
        <dbReference type="EMBL" id="KAK8835358.1"/>
    </source>
</evidence>
<dbReference type="PANTHER" id="PTHR45661">
    <property type="entry name" value="SURFACE ANTIGEN"/>
    <property type="match status" value="1"/>
</dbReference>
<dbReference type="EMBL" id="JAPFFF010000005">
    <property type="protein sequence ID" value="KAK8888926.1"/>
    <property type="molecule type" value="Genomic_DNA"/>
</dbReference>
<name>A0ABR2KCR9_9EUKA</name>
<accession>A0ABR2KCR9</accession>
<comment type="caution">
    <text evidence="2">The sequence shown here is derived from an EMBL/GenBank/DDBJ whole genome shotgun (WGS) entry which is preliminary data.</text>
</comment>
<reference evidence="2 3" key="1">
    <citation type="submission" date="2024-04" db="EMBL/GenBank/DDBJ databases">
        <title>Tritrichomonas musculus Genome.</title>
        <authorList>
            <person name="Alves-Ferreira E."/>
            <person name="Grigg M."/>
            <person name="Lorenzi H."/>
            <person name="Galac M."/>
        </authorList>
    </citation>
    <scope>NUCLEOTIDE SEQUENCE [LARGE SCALE GENOMIC DNA]</scope>
    <source>
        <strain evidence="2 3">EAF2021</strain>
    </source>
</reference>
<dbReference type="Proteomes" id="UP001470230">
    <property type="component" value="Unassembled WGS sequence"/>
</dbReference>
<sequence>MGQSSSKNSGSINTQVIEATDANGLVFLINENNHTAEIINSPKTTNDILVPSYIKYKYQQYKIKNINTGSFKYNNNIKTITFSEDSELSSIGSIAFSWSTLRSITIPPSVIKIGSDIFYGCNNLQSVIFSENSQIRIINKDIFLNSSVEEIYFPSSIEQFEEGWCKGIEKLTKVTISPNNRHFTIINNSFIVGKTDPNKETFNSLIFSVRNIESAIIPEKIECIRPFSFSNCKKMNSIEFKGNSKLASIGSEAFSYSSLESICIPSSCRRIDDSAFVYCKALKSVTFSESSQIQKFSKYLFSYSSIEELYIPSSLAELEEGWCKGIEKLKKVTISPHNQHFTVVDNSFIAGKSDTLNTLIFSVRNIESAIIPEKIECIGPLTFSNCKKLNSIEFKENSRLVSIGKQAFSWSSITRICLPKSLRKINEHSFSFCTNLRAIEFSENSELELIDESAFSNTSIEAVSIPSSVLRIEESAFSSCQNLRKIELKSNSMLHSIEKYAFAESSLRNISVPSGVRHIAGLAFYNCGCFSCAEFLCSGTFNDSIIANCKNFFLASFPNSKEVSMKIFDLNTISENFSLFICAA</sequence>
<dbReference type="Pfam" id="PF13306">
    <property type="entry name" value="LRR_5"/>
    <property type="match status" value="3"/>
</dbReference>